<dbReference type="VEuPathDB" id="TrichDB:TVAG_422660"/>
<dbReference type="VEuPathDB" id="TrichDB:TVAGG3_0408790"/>
<dbReference type="SMR" id="A2G409"/>
<protein>
    <submittedName>
        <fullName evidence="3">Uncharacterized protein</fullName>
    </submittedName>
</protein>
<feature type="compositionally biased region" description="Low complexity" evidence="1">
    <location>
        <begin position="345"/>
        <end position="421"/>
    </location>
</feature>
<feature type="region of interest" description="Disordered" evidence="1">
    <location>
        <begin position="284"/>
        <end position="462"/>
    </location>
</feature>
<name>A2G409_TRIV3</name>
<keyword evidence="4" id="KW-1185">Reference proteome</keyword>
<dbReference type="PANTHER" id="PTHR16861:SF4">
    <property type="entry name" value="SH3 DOMAIN PROTEIN (AFU_ORTHOLOGUE AFUA_1G13610)"/>
    <property type="match status" value="1"/>
</dbReference>
<feature type="transmembrane region" description="Helical" evidence="2">
    <location>
        <begin position="467"/>
        <end position="489"/>
    </location>
</feature>
<dbReference type="PRINTS" id="PR01217">
    <property type="entry name" value="PRICHEXTENSN"/>
</dbReference>
<organism evidence="3 4">
    <name type="scientific">Trichomonas vaginalis (strain ATCC PRA-98 / G3)</name>
    <dbReference type="NCBI Taxonomy" id="412133"/>
    <lineage>
        <taxon>Eukaryota</taxon>
        <taxon>Metamonada</taxon>
        <taxon>Parabasalia</taxon>
        <taxon>Trichomonadida</taxon>
        <taxon>Trichomonadidae</taxon>
        <taxon>Trichomonas</taxon>
    </lineage>
</organism>
<accession>A2G409</accession>
<evidence type="ECO:0000313" key="4">
    <source>
        <dbReference type="Proteomes" id="UP000001542"/>
    </source>
</evidence>
<keyword evidence="2" id="KW-0812">Transmembrane</keyword>
<reference evidence="3" key="2">
    <citation type="journal article" date="2007" name="Science">
        <title>Draft genome sequence of the sexually transmitted pathogen Trichomonas vaginalis.</title>
        <authorList>
            <person name="Carlton J.M."/>
            <person name="Hirt R.P."/>
            <person name="Silva J.C."/>
            <person name="Delcher A.L."/>
            <person name="Schatz M."/>
            <person name="Zhao Q."/>
            <person name="Wortman J.R."/>
            <person name="Bidwell S.L."/>
            <person name="Alsmark U.C.M."/>
            <person name="Besteiro S."/>
            <person name="Sicheritz-Ponten T."/>
            <person name="Noel C.J."/>
            <person name="Dacks J.B."/>
            <person name="Foster P.G."/>
            <person name="Simillion C."/>
            <person name="Van de Peer Y."/>
            <person name="Miranda-Saavedra D."/>
            <person name="Barton G.J."/>
            <person name="Westrop G.D."/>
            <person name="Mueller S."/>
            <person name="Dessi D."/>
            <person name="Fiori P.L."/>
            <person name="Ren Q."/>
            <person name="Paulsen I."/>
            <person name="Zhang H."/>
            <person name="Bastida-Corcuera F.D."/>
            <person name="Simoes-Barbosa A."/>
            <person name="Brown M.T."/>
            <person name="Hayes R.D."/>
            <person name="Mukherjee M."/>
            <person name="Okumura C.Y."/>
            <person name="Schneider R."/>
            <person name="Smith A.J."/>
            <person name="Vanacova S."/>
            <person name="Villalvazo M."/>
            <person name="Haas B.J."/>
            <person name="Pertea M."/>
            <person name="Feldblyum T.V."/>
            <person name="Utterback T.R."/>
            <person name="Shu C.L."/>
            <person name="Osoegawa K."/>
            <person name="de Jong P.J."/>
            <person name="Hrdy I."/>
            <person name="Horvathova L."/>
            <person name="Zubacova Z."/>
            <person name="Dolezal P."/>
            <person name="Malik S.B."/>
            <person name="Logsdon J.M. Jr."/>
            <person name="Henze K."/>
            <person name="Gupta A."/>
            <person name="Wang C.C."/>
            <person name="Dunne R.L."/>
            <person name="Upcroft J.A."/>
            <person name="Upcroft P."/>
            <person name="White O."/>
            <person name="Salzberg S.L."/>
            <person name="Tang P."/>
            <person name="Chiu C.-H."/>
            <person name="Lee Y.-S."/>
            <person name="Embley T.M."/>
            <person name="Coombs G.H."/>
            <person name="Mottram J.C."/>
            <person name="Tachezy J."/>
            <person name="Fraser-Liggett C.M."/>
            <person name="Johnson P.J."/>
        </authorList>
    </citation>
    <scope>NUCLEOTIDE SEQUENCE [LARGE SCALE GENOMIC DNA]</scope>
    <source>
        <strain evidence="3">G3</strain>
    </source>
</reference>
<keyword evidence="2" id="KW-0472">Membrane</keyword>
<dbReference type="RefSeq" id="XP_001301041.1">
    <property type="nucleotide sequence ID" value="XM_001301040.1"/>
</dbReference>
<dbReference type="Proteomes" id="UP000001542">
    <property type="component" value="Unassembled WGS sequence"/>
</dbReference>
<sequence length="509" mass="55204">MLHFLFVDSFSQKSGKRVRNDNSLDYESVFDDCSSSKNNLYAFTNMIVKQKVVTLMPGWKFCAYGSVMVAADKDFTATTKYPSMDQDGTWNFNNESTITTRPLLILPKVPAQYEHPTEFNSFPITLFQCVSESDFCRVQVAYIAPSYVSSREMDGITISDLHRVRISTKLDNEKKLHSKMVMDVPGFFHDSLHVFGEFNHTYHYKKSSENVNLVTVPDGEIEGTEGNLSISYSMFALVTSSDPMTPQSVTIAYNTPEQTTATTNFFPELDITISSVGGIFTKDNADTPFPINPDEGDPTPEPEPTTSSSSVAPEPEPTPSSSSQTPEPEPSSSVISTTVAPEPTPSSSSQTPEPEPTPSSSSQTPVPEPTPSSSSQSTTPEPEPTPSSSSQTPVPEPTPSSSSQSTTPEPGPEPSSSSQTTPAPPPPKPTEKPTPEPEPEKPTPTKQQKDEPKPDDQKTGLTKKQKMMIGGIAAAVVVIIIVAVIIVIVRRNKKAEESNILTDGLVDGI</sequence>
<evidence type="ECO:0000256" key="1">
    <source>
        <dbReference type="SAM" id="MobiDB-lite"/>
    </source>
</evidence>
<reference evidence="3" key="1">
    <citation type="submission" date="2006-10" db="EMBL/GenBank/DDBJ databases">
        <authorList>
            <person name="Amadeo P."/>
            <person name="Zhao Q."/>
            <person name="Wortman J."/>
            <person name="Fraser-Liggett C."/>
            <person name="Carlton J."/>
        </authorList>
    </citation>
    <scope>NUCLEOTIDE SEQUENCE</scope>
    <source>
        <strain evidence="3">G3</strain>
    </source>
</reference>
<keyword evidence="2" id="KW-1133">Transmembrane helix</keyword>
<dbReference type="AlphaFoldDB" id="A2G409"/>
<dbReference type="PANTHER" id="PTHR16861">
    <property type="entry name" value="GLYCOPROTEIN 38"/>
    <property type="match status" value="1"/>
</dbReference>
<dbReference type="KEGG" id="tva:4745767"/>
<gene>
    <name evidence="3" type="ORF">TVAG_422660</name>
</gene>
<evidence type="ECO:0000313" key="3">
    <source>
        <dbReference type="EMBL" id="EAX88111.1"/>
    </source>
</evidence>
<feature type="compositionally biased region" description="Low complexity" evidence="1">
    <location>
        <begin position="304"/>
        <end position="333"/>
    </location>
</feature>
<proteinExistence type="predicted"/>
<evidence type="ECO:0000256" key="2">
    <source>
        <dbReference type="SAM" id="Phobius"/>
    </source>
</evidence>
<dbReference type="InParanoid" id="A2G409"/>
<feature type="compositionally biased region" description="Basic and acidic residues" evidence="1">
    <location>
        <begin position="429"/>
        <end position="458"/>
    </location>
</feature>
<dbReference type="EMBL" id="DS114354">
    <property type="protein sequence ID" value="EAX88111.1"/>
    <property type="molecule type" value="Genomic_DNA"/>
</dbReference>